<proteinExistence type="predicted"/>
<sequence>MPDQNVFDFPKVLFDARRELHEIHAELRTIQAERPWSVEPNDGWDDSAKWYPSVRPATEGWSAEDTTAYTALQERARELSAFVITHKFWGEVAAAERADARSKLIHATQPAPAEPATTG</sequence>
<reference evidence="1 2" key="1">
    <citation type="submission" date="2015-10" db="EMBL/GenBank/DDBJ databases">
        <title>Draft genome sequence of Streptomyces canus DSM 40017, type strain for the species Streptomyces canus.</title>
        <authorList>
            <person name="Ruckert C."/>
            <person name="Winkler A."/>
            <person name="Kalinowski J."/>
            <person name="Kampfer P."/>
            <person name="Glaeser S."/>
        </authorList>
    </citation>
    <scope>NUCLEOTIDE SEQUENCE [LARGE SCALE GENOMIC DNA]</scope>
    <source>
        <strain evidence="1 2">DSM 40017</strain>
    </source>
</reference>
<gene>
    <name evidence="1" type="ORF">AQJ46_42035</name>
</gene>
<evidence type="ECO:0000313" key="1">
    <source>
        <dbReference type="EMBL" id="KUN58857.1"/>
    </source>
</evidence>
<dbReference type="EMBL" id="LMWU01000055">
    <property type="protein sequence ID" value="KUN58857.1"/>
    <property type="molecule type" value="Genomic_DNA"/>
</dbReference>
<dbReference type="AlphaFoldDB" id="A0A101RNF2"/>
<protein>
    <submittedName>
        <fullName evidence="1">Uncharacterized protein</fullName>
    </submittedName>
</protein>
<organism evidence="1 2">
    <name type="scientific">Streptomyces canus</name>
    <dbReference type="NCBI Taxonomy" id="58343"/>
    <lineage>
        <taxon>Bacteria</taxon>
        <taxon>Bacillati</taxon>
        <taxon>Actinomycetota</taxon>
        <taxon>Actinomycetes</taxon>
        <taxon>Kitasatosporales</taxon>
        <taxon>Streptomycetaceae</taxon>
        <taxon>Streptomyces</taxon>
        <taxon>Streptomyces aurantiacus group</taxon>
    </lineage>
</organism>
<comment type="caution">
    <text evidence="1">The sequence shown here is derived from an EMBL/GenBank/DDBJ whole genome shotgun (WGS) entry which is preliminary data.</text>
</comment>
<dbReference type="Proteomes" id="UP000053669">
    <property type="component" value="Unassembled WGS sequence"/>
</dbReference>
<accession>A0A101RNF2</accession>
<name>A0A101RNF2_9ACTN</name>
<evidence type="ECO:0000313" key="2">
    <source>
        <dbReference type="Proteomes" id="UP000053669"/>
    </source>
</evidence>
<dbReference type="RefSeq" id="WP_059210619.1">
    <property type="nucleotide sequence ID" value="NZ_KQ948674.1"/>
</dbReference>